<organism evidence="3 4">
    <name type="scientific">Lophiotrema nucula</name>
    <dbReference type="NCBI Taxonomy" id="690887"/>
    <lineage>
        <taxon>Eukaryota</taxon>
        <taxon>Fungi</taxon>
        <taxon>Dikarya</taxon>
        <taxon>Ascomycota</taxon>
        <taxon>Pezizomycotina</taxon>
        <taxon>Dothideomycetes</taxon>
        <taxon>Pleosporomycetidae</taxon>
        <taxon>Pleosporales</taxon>
        <taxon>Lophiotremataceae</taxon>
        <taxon>Lophiotrema</taxon>
    </lineage>
</organism>
<dbReference type="GO" id="GO:0043066">
    <property type="term" value="P:negative regulation of apoptotic process"/>
    <property type="evidence" value="ECO:0007669"/>
    <property type="project" value="TreeGrafter"/>
</dbReference>
<proteinExistence type="predicted"/>
<dbReference type="CDD" id="cd14361">
    <property type="entry name" value="UBA_HYPK"/>
    <property type="match status" value="1"/>
</dbReference>
<dbReference type="Proteomes" id="UP000799770">
    <property type="component" value="Unassembled WGS sequence"/>
</dbReference>
<feature type="compositionally biased region" description="Basic and acidic residues" evidence="1">
    <location>
        <begin position="41"/>
        <end position="50"/>
    </location>
</feature>
<dbReference type="EMBL" id="ML977379">
    <property type="protein sequence ID" value="KAF2105510.1"/>
    <property type="molecule type" value="Genomic_DNA"/>
</dbReference>
<sequence length="121" mass="12780">MAEPQPSNIQEGASDPPPPAGSAEDRKAAAALSSLDANDDAGEKKDVDNKALGEAMKNLSVEDKEVVPAKKEEKKAIKVDPADVTLLVSELELPKPKVLELLRQHDGDAVQAMKAWVTASA</sequence>
<keyword evidence="4" id="KW-1185">Reference proteome</keyword>
<feature type="compositionally biased region" description="Polar residues" evidence="1">
    <location>
        <begin position="1"/>
        <end position="10"/>
    </location>
</feature>
<dbReference type="InterPro" id="IPR044034">
    <property type="entry name" value="NAC-like_UBA"/>
</dbReference>
<feature type="domain" description="Nascent polypeptide-associated complex subunit alpha-like UBA" evidence="2">
    <location>
        <begin position="77"/>
        <end position="117"/>
    </location>
</feature>
<protein>
    <recommendedName>
        <fullName evidence="2">Nascent polypeptide-associated complex subunit alpha-like UBA domain-containing protein</fullName>
    </recommendedName>
</protein>
<dbReference type="GO" id="GO:0050821">
    <property type="term" value="P:protein stabilization"/>
    <property type="evidence" value="ECO:0007669"/>
    <property type="project" value="TreeGrafter"/>
</dbReference>
<dbReference type="PANTHER" id="PTHR31184:SF2">
    <property type="entry name" value="HUNTINGTIN-INTERACTING PROTEIN K"/>
    <property type="match status" value="1"/>
</dbReference>
<dbReference type="AlphaFoldDB" id="A0A6A5YF29"/>
<dbReference type="Pfam" id="PF19026">
    <property type="entry name" value="UBA_HYPK"/>
    <property type="match status" value="1"/>
</dbReference>
<feature type="region of interest" description="Disordered" evidence="1">
    <location>
        <begin position="1"/>
        <end position="50"/>
    </location>
</feature>
<gene>
    <name evidence="3" type="ORF">BDV96DRAFT_655588</name>
</gene>
<evidence type="ECO:0000313" key="3">
    <source>
        <dbReference type="EMBL" id="KAF2105510.1"/>
    </source>
</evidence>
<name>A0A6A5YF29_9PLEO</name>
<evidence type="ECO:0000313" key="4">
    <source>
        <dbReference type="Proteomes" id="UP000799770"/>
    </source>
</evidence>
<accession>A0A6A5YF29</accession>
<dbReference type="InterPro" id="IPR038922">
    <property type="entry name" value="HYPK_UBA"/>
</dbReference>
<dbReference type="PANTHER" id="PTHR31184">
    <property type="entry name" value="HUNTINGTIN-INTERACTING PROTEIN K FAMILY MEMBER"/>
    <property type="match status" value="1"/>
</dbReference>
<dbReference type="InterPro" id="IPR052617">
    <property type="entry name" value="Huntingtin-int_K"/>
</dbReference>
<evidence type="ECO:0000256" key="1">
    <source>
        <dbReference type="SAM" id="MobiDB-lite"/>
    </source>
</evidence>
<evidence type="ECO:0000259" key="2">
    <source>
        <dbReference type="Pfam" id="PF19026"/>
    </source>
</evidence>
<reference evidence="3" key="1">
    <citation type="journal article" date="2020" name="Stud. Mycol.">
        <title>101 Dothideomycetes genomes: a test case for predicting lifestyles and emergence of pathogens.</title>
        <authorList>
            <person name="Haridas S."/>
            <person name="Albert R."/>
            <person name="Binder M."/>
            <person name="Bloem J."/>
            <person name="Labutti K."/>
            <person name="Salamov A."/>
            <person name="Andreopoulos B."/>
            <person name="Baker S."/>
            <person name="Barry K."/>
            <person name="Bills G."/>
            <person name="Bluhm B."/>
            <person name="Cannon C."/>
            <person name="Castanera R."/>
            <person name="Culley D."/>
            <person name="Daum C."/>
            <person name="Ezra D."/>
            <person name="Gonzalez J."/>
            <person name="Henrissat B."/>
            <person name="Kuo A."/>
            <person name="Liang C."/>
            <person name="Lipzen A."/>
            <person name="Lutzoni F."/>
            <person name="Magnuson J."/>
            <person name="Mondo S."/>
            <person name="Nolan M."/>
            <person name="Ohm R."/>
            <person name="Pangilinan J."/>
            <person name="Park H.-J."/>
            <person name="Ramirez L."/>
            <person name="Alfaro M."/>
            <person name="Sun H."/>
            <person name="Tritt A."/>
            <person name="Yoshinaga Y."/>
            <person name="Zwiers L.-H."/>
            <person name="Turgeon B."/>
            <person name="Goodwin S."/>
            <person name="Spatafora J."/>
            <person name="Crous P."/>
            <person name="Grigoriev I."/>
        </authorList>
    </citation>
    <scope>NUCLEOTIDE SEQUENCE</scope>
    <source>
        <strain evidence="3">CBS 627.86</strain>
    </source>
</reference>